<comment type="similarity">
    <text evidence="2">Belongs to the LplA family.</text>
</comment>
<reference evidence="4" key="1">
    <citation type="submission" date="2023-08" db="EMBL/GenBank/DDBJ databases">
        <authorList>
            <person name="Alioto T."/>
            <person name="Alioto T."/>
            <person name="Gomez Garrido J."/>
        </authorList>
    </citation>
    <scope>NUCLEOTIDE SEQUENCE</scope>
</reference>
<name>A0AAV1HP84_XYRNO</name>
<dbReference type="Proteomes" id="UP001178508">
    <property type="component" value="Chromosome 24"/>
</dbReference>
<dbReference type="Gene3D" id="3.30.930.10">
    <property type="entry name" value="Bira Bifunctional Protein, Domain 2"/>
    <property type="match status" value="1"/>
</dbReference>
<dbReference type="Pfam" id="PF21948">
    <property type="entry name" value="LplA-B_cat"/>
    <property type="match status" value="1"/>
</dbReference>
<dbReference type="GO" id="GO:0017118">
    <property type="term" value="F:lipoyltransferase activity"/>
    <property type="evidence" value="ECO:0007669"/>
    <property type="project" value="TreeGrafter"/>
</dbReference>
<gene>
    <name evidence="4" type="ORF">XNOV1_A023052</name>
</gene>
<organism evidence="4 5">
    <name type="scientific">Xyrichtys novacula</name>
    <name type="common">Pearly razorfish</name>
    <name type="synonym">Hemipteronotus novacula</name>
    <dbReference type="NCBI Taxonomy" id="13765"/>
    <lineage>
        <taxon>Eukaryota</taxon>
        <taxon>Metazoa</taxon>
        <taxon>Chordata</taxon>
        <taxon>Craniata</taxon>
        <taxon>Vertebrata</taxon>
        <taxon>Euteleostomi</taxon>
        <taxon>Actinopterygii</taxon>
        <taxon>Neopterygii</taxon>
        <taxon>Teleostei</taxon>
        <taxon>Neoteleostei</taxon>
        <taxon>Acanthomorphata</taxon>
        <taxon>Eupercaria</taxon>
        <taxon>Labriformes</taxon>
        <taxon>Labridae</taxon>
        <taxon>Xyrichtys</taxon>
    </lineage>
</organism>
<feature type="domain" description="BPL/LPL catalytic" evidence="3">
    <location>
        <begin position="71"/>
        <end position="257"/>
    </location>
</feature>
<dbReference type="InterPro" id="IPR004562">
    <property type="entry name" value="LipoylTrfase_LipoateP_Ligase"/>
</dbReference>
<protein>
    <submittedName>
        <fullName evidence="4">Lipoyltransferase 1, mitochondrial</fullName>
    </submittedName>
</protein>
<keyword evidence="5" id="KW-1185">Reference proteome</keyword>
<evidence type="ECO:0000256" key="2">
    <source>
        <dbReference type="ARBA" id="ARBA00008242"/>
    </source>
</evidence>
<dbReference type="AlphaFoldDB" id="A0AAV1HP84"/>
<dbReference type="GO" id="GO:0009249">
    <property type="term" value="P:protein lipoylation"/>
    <property type="evidence" value="ECO:0007669"/>
    <property type="project" value="InterPro"/>
</dbReference>
<dbReference type="InterPro" id="IPR004143">
    <property type="entry name" value="BPL_LPL_catalytic"/>
</dbReference>
<sequence>MLSHIKRTLSLLRGCSALYRIQTSNPPTQSSSSFSSFITSSDSPGLVLRSESTDVYQNLALEDWIDANVDLQQHSILLLWRNQPAVVIGRHQNPWTECSLPAMRRAGIPLARRRSGGGTVYHDLGNLNMTFFTSKKGYDRKRNLKVVTDALRRIRPELNVQATERFDILLNGHLKISGSASRLSRKSSYHHCTLLHSADRSALSTVLQPSCPGIISNATPSVPSPVTNLVDHTATLQWEELLDALTQQYNTEFGFSSASTLVNPTDEAAFPGLSRMEAELHSWDWTFGRTPKFTVQTVLDLTDSQLNVRCSAQLHMEIKNGVIESCELDAPSHWLPQQLVGELCGVLVRERFCGHRAAAALTVLVRSESGELQDRLTNLCDAVVSAMG</sequence>
<evidence type="ECO:0000313" key="4">
    <source>
        <dbReference type="EMBL" id="CAJ1087460.1"/>
    </source>
</evidence>
<evidence type="ECO:0000256" key="1">
    <source>
        <dbReference type="ARBA" id="ARBA00005085"/>
    </source>
</evidence>
<dbReference type="FunFam" id="3.30.930.10:FF:000045">
    <property type="entry name" value="lipoyltransferase 1, mitochondrial"/>
    <property type="match status" value="1"/>
</dbReference>
<evidence type="ECO:0000259" key="3">
    <source>
        <dbReference type="PROSITE" id="PS51733"/>
    </source>
</evidence>
<accession>A0AAV1HP84</accession>
<dbReference type="InterPro" id="IPR045864">
    <property type="entry name" value="aa-tRNA-synth_II/BPL/LPL"/>
</dbReference>
<proteinExistence type="inferred from homology"/>
<dbReference type="EMBL" id="OY660887">
    <property type="protein sequence ID" value="CAJ1087460.1"/>
    <property type="molecule type" value="Genomic_DNA"/>
</dbReference>
<dbReference type="SUPFAM" id="SSF55681">
    <property type="entry name" value="Class II aaRS and biotin synthetases"/>
    <property type="match status" value="1"/>
</dbReference>
<dbReference type="Gene3D" id="3.30.390.50">
    <property type="entry name" value="CO dehydrogenase flavoprotein, C-terminal domain"/>
    <property type="match status" value="1"/>
</dbReference>
<dbReference type="CDD" id="cd16443">
    <property type="entry name" value="LplA"/>
    <property type="match status" value="1"/>
</dbReference>
<dbReference type="PANTHER" id="PTHR12561:SF3">
    <property type="entry name" value="LIPOYLTRANSFERASE 1, MITOCHONDRIAL"/>
    <property type="match status" value="1"/>
</dbReference>
<dbReference type="GO" id="GO:0005739">
    <property type="term" value="C:mitochondrion"/>
    <property type="evidence" value="ECO:0007669"/>
    <property type="project" value="TreeGrafter"/>
</dbReference>
<comment type="pathway">
    <text evidence="1">Protein modification; protein lipoylation via exogenous pathway; protein N(6)-(lipoyl)lysine from lipoate: step 2/2.</text>
</comment>
<dbReference type="PROSITE" id="PS51733">
    <property type="entry name" value="BPL_LPL_CATALYTIC"/>
    <property type="match status" value="1"/>
</dbReference>
<evidence type="ECO:0000313" key="5">
    <source>
        <dbReference type="Proteomes" id="UP001178508"/>
    </source>
</evidence>
<dbReference type="PANTHER" id="PTHR12561">
    <property type="entry name" value="LIPOATE-PROTEIN LIGASE"/>
    <property type="match status" value="1"/>
</dbReference>